<proteinExistence type="predicted"/>
<dbReference type="InterPro" id="IPR002347">
    <property type="entry name" value="SDR_fam"/>
</dbReference>
<dbReference type="RefSeq" id="WP_321563877.1">
    <property type="nucleotide sequence ID" value="NZ_CP139558.1"/>
</dbReference>
<evidence type="ECO:0000313" key="1">
    <source>
        <dbReference type="EMBL" id="WPU94762.1"/>
    </source>
</evidence>
<dbReference type="InterPro" id="IPR036291">
    <property type="entry name" value="NAD(P)-bd_dom_sf"/>
</dbReference>
<dbReference type="Pfam" id="PF13561">
    <property type="entry name" value="adh_short_C2"/>
    <property type="match status" value="1"/>
</dbReference>
<dbReference type="Gene3D" id="3.40.50.720">
    <property type="entry name" value="NAD(P)-binding Rossmann-like Domain"/>
    <property type="match status" value="1"/>
</dbReference>
<evidence type="ECO:0000313" key="2">
    <source>
        <dbReference type="Proteomes" id="UP001324380"/>
    </source>
</evidence>
<dbReference type="SUPFAM" id="SSF51735">
    <property type="entry name" value="NAD(P)-binding Rossmann-fold domains"/>
    <property type="match status" value="1"/>
</dbReference>
<accession>A0ABZ0TQQ1</accession>
<name>A0ABZ0TQQ1_9SPHI</name>
<dbReference type="EMBL" id="CP139558">
    <property type="protein sequence ID" value="WPU94762.1"/>
    <property type="molecule type" value="Genomic_DNA"/>
</dbReference>
<organism evidence="1 2">
    <name type="scientific">Mucilaginibacter sabulilitoris</name>
    <dbReference type="NCBI Taxonomy" id="1173583"/>
    <lineage>
        <taxon>Bacteria</taxon>
        <taxon>Pseudomonadati</taxon>
        <taxon>Bacteroidota</taxon>
        <taxon>Sphingobacteriia</taxon>
        <taxon>Sphingobacteriales</taxon>
        <taxon>Sphingobacteriaceae</taxon>
        <taxon>Mucilaginibacter</taxon>
    </lineage>
</organism>
<protein>
    <submittedName>
        <fullName evidence="1">SDR family oxidoreductase</fullName>
    </submittedName>
</protein>
<sequence>MVYRNAAHKWLIKPAREIKKIIARIPLRRIAKDHEVAAAVAFLAMDKAAYITQNLSVDGGATINIL</sequence>
<dbReference type="Proteomes" id="UP001324380">
    <property type="component" value="Chromosome"/>
</dbReference>
<gene>
    <name evidence="1" type="ORF">SNE25_04410</name>
</gene>
<reference evidence="1 2" key="1">
    <citation type="submission" date="2023-11" db="EMBL/GenBank/DDBJ databases">
        <title>Analysis of the Genomes of Mucilaginibacter gossypii cycad 4 and M. sabulilitoris SNA2: microbes with the potential for plant growth promotion.</title>
        <authorList>
            <person name="Hirsch A.M."/>
            <person name="Humm E."/>
            <person name="Rubbi M."/>
            <person name="Del Vecchio G."/>
            <person name="Ha S.M."/>
            <person name="Pellegrini M."/>
            <person name="Gunsalus R.P."/>
        </authorList>
    </citation>
    <scope>NUCLEOTIDE SEQUENCE [LARGE SCALE GENOMIC DNA]</scope>
    <source>
        <strain evidence="1 2">SNA2</strain>
    </source>
</reference>
<keyword evidence="2" id="KW-1185">Reference proteome</keyword>